<evidence type="ECO:0000259" key="2">
    <source>
        <dbReference type="Pfam" id="PF07714"/>
    </source>
</evidence>
<dbReference type="AlphaFoldDB" id="A0A0D2M8X7"/>
<dbReference type="STRING" id="145388.A0A0D2M8X7"/>
<dbReference type="SUPFAM" id="SSF56112">
    <property type="entry name" value="Protein kinase-like (PK-like)"/>
    <property type="match status" value="1"/>
</dbReference>
<sequence>MAPLVTPPIISHQGWASPEMLAGQAYGKEADVFSFGVVLWELITLKQPWRNEAEGGSVVPLYLIINEVTAGNRLDMPAAEDVAPPLPEVAAVISLARECWDQAPARRPTMADVAGRLRGIIGGIKGRRREAQQRAAAARLGSASSGASTAASAATSSGGLGGGDG</sequence>
<organism evidence="3 4">
    <name type="scientific">Monoraphidium neglectum</name>
    <dbReference type="NCBI Taxonomy" id="145388"/>
    <lineage>
        <taxon>Eukaryota</taxon>
        <taxon>Viridiplantae</taxon>
        <taxon>Chlorophyta</taxon>
        <taxon>core chlorophytes</taxon>
        <taxon>Chlorophyceae</taxon>
        <taxon>CS clade</taxon>
        <taxon>Sphaeropleales</taxon>
        <taxon>Selenastraceae</taxon>
        <taxon>Monoraphidium</taxon>
    </lineage>
</organism>
<dbReference type="InterPro" id="IPR051681">
    <property type="entry name" value="Ser/Thr_Kinases-Pseudokinases"/>
</dbReference>
<dbReference type="EMBL" id="KK101767">
    <property type="protein sequence ID" value="KIY99704.1"/>
    <property type="molecule type" value="Genomic_DNA"/>
</dbReference>
<accession>A0A0D2M8X7</accession>
<dbReference type="Gene3D" id="1.10.510.10">
    <property type="entry name" value="Transferase(Phosphotransferase) domain 1"/>
    <property type="match status" value="1"/>
</dbReference>
<dbReference type="GO" id="GO:0004674">
    <property type="term" value="F:protein serine/threonine kinase activity"/>
    <property type="evidence" value="ECO:0007669"/>
    <property type="project" value="TreeGrafter"/>
</dbReference>
<protein>
    <recommendedName>
        <fullName evidence="2">Serine-threonine/tyrosine-protein kinase catalytic domain-containing protein</fullName>
    </recommendedName>
</protein>
<dbReference type="OrthoDB" id="4062651at2759"/>
<dbReference type="Proteomes" id="UP000054498">
    <property type="component" value="Unassembled WGS sequence"/>
</dbReference>
<dbReference type="GeneID" id="25741131"/>
<dbReference type="Pfam" id="PF07714">
    <property type="entry name" value="PK_Tyr_Ser-Thr"/>
    <property type="match status" value="1"/>
</dbReference>
<keyword evidence="4" id="KW-1185">Reference proteome</keyword>
<dbReference type="InterPro" id="IPR001245">
    <property type="entry name" value="Ser-Thr/Tyr_kinase_cat_dom"/>
</dbReference>
<dbReference type="PANTHER" id="PTHR44329">
    <property type="entry name" value="SERINE/THREONINE-PROTEIN KINASE TNNI3K-RELATED"/>
    <property type="match status" value="1"/>
</dbReference>
<evidence type="ECO:0000313" key="3">
    <source>
        <dbReference type="EMBL" id="KIY99704.1"/>
    </source>
</evidence>
<dbReference type="KEGG" id="mng:MNEG_8255"/>
<feature type="domain" description="Serine-threonine/tyrosine-protein kinase catalytic" evidence="2">
    <location>
        <begin position="14"/>
        <end position="116"/>
    </location>
</feature>
<evidence type="ECO:0000313" key="4">
    <source>
        <dbReference type="Proteomes" id="UP000054498"/>
    </source>
</evidence>
<feature type="region of interest" description="Disordered" evidence="1">
    <location>
        <begin position="135"/>
        <end position="165"/>
    </location>
</feature>
<proteinExistence type="predicted"/>
<reference evidence="3 4" key="1">
    <citation type="journal article" date="2013" name="BMC Genomics">
        <title>Reconstruction of the lipid metabolism for the microalga Monoraphidium neglectum from its genome sequence reveals characteristics suitable for biofuel production.</title>
        <authorList>
            <person name="Bogen C."/>
            <person name="Al-Dilaimi A."/>
            <person name="Albersmeier A."/>
            <person name="Wichmann J."/>
            <person name="Grundmann M."/>
            <person name="Rupp O."/>
            <person name="Lauersen K.J."/>
            <person name="Blifernez-Klassen O."/>
            <person name="Kalinowski J."/>
            <person name="Goesmann A."/>
            <person name="Mussgnug J.H."/>
            <person name="Kruse O."/>
        </authorList>
    </citation>
    <scope>NUCLEOTIDE SEQUENCE [LARGE SCALE GENOMIC DNA]</scope>
    <source>
        <strain evidence="3 4">SAG 48.87</strain>
    </source>
</reference>
<feature type="compositionally biased region" description="Low complexity" evidence="1">
    <location>
        <begin position="135"/>
        <end position="157"/>
    </location>
</feature>
<name>A0A0D2M8X7_9CHLO</name>
<gene>
    <name evidence="3" type="ORF">MNEG_8255</name>
</gene>
<dbReference type="RefSeq" id="XP_013898724.1">
    <property type="nucleotide sequence ID" value="XM_014043270.1"/>
</dbReference>
<evidence type="ECO:0000256" key="1">
    <source>
        <dbReference type="SAM" id="MobiDB-lite"/>
    </source>
</evidence>
<dbReference type="InterPro" id="IPR011009">
    <property type="entry name" value="Kinase-like_dom_sf"/>
</dbReference>